<reference evidence="2" key="1">
    <citation type="journal article" date="2016" name="Genome Announc.">
        <title>Draft genome sequence of Aspergillus niger strain An76.</title>
        <authorList>
            <person name="Gong W."/>
            <person name="Cheng Z."/>
            <person name="Zhang H."/>
            <person name="Liu L."/>
            <person name="Gao P."/>
            <person name="Wang L."/>
        </authorList>
    </citation>
    <scope>NUCLEOTIDE SEQUENCE [LARGE SCALE GENOMIC DNA]</scope>
    <source>
        <strain evidence="2">An76</strain>
    </source>
</reference>
<protein>
    <submittedName>
        <fullName evidence="1">Uncharacterized protein</fullName>
    </submittedName>
</protein>
<dbReference type="AlphaFoldDB" id="A0A100ILH7"/>
<evidence type="ECO:0000313" key="1">
    <source>
        <dbReference type="EMBL" id="GAQ43426.1"/>
    </source>
</evidence>
<sequence length="199" mass="22554">MTNTTSLALPVIVAKSLQSKSNDRWLQSQIDEEYKSSSIITTVTNWSVTQKREESVLVQDDEVPNIHLLTRFLWQLLEQCLALRALAIWMNMGITPSCHQNLRLERDPRKQANDVISISAAESFDALNTANKRNDVPDISKGLACILQRLLGHQLIFHHSYEAFLDTYNINSIEGLQRAMSQQSPLNGCLSRPVHILED</sequence>
<evidence type="ECO:0000313" key="2">
    <source>
        <dbReference type="Proteomes" id="UP000068243"/>
    </source>
</evidence>
<dbReference type="EMBL" id="BCMY01000009">
    <property type="protein sequence ID" value="GAQ43426.1"/>
    <property type="molecule type" value="Genomic_DNA"/>
</dbReference>
<comment type="caution">
    <text evidence="1">The sequence shown here is derived from an EMBL/GenBank/DDBJ whole genome shotgun (WGS) entry which is preliminary data.</text>
</comment>
<organism evidence="1 2">
    <name type="scientific">Aspergillus niger</name>
    <dbReference type="NCBI Taxonomy" id="5061"/>
    <lineage>
        <taxon>Eukaryota</taxon>
        <taxon>Fungi</taxon>
        <taxon>Dikarya</taxon>
        <taxon>Ascomycota</taxon>
        <taxon>Pezizomycotina</taxon>
        <taxon>Eurotiomycetes</taxon>
        <taxon>Eurotiomycetidae</taxon>
        <taxon>Eurotiales</taxon>
        <taxon>Aspergillaceae</taxon>
        <taxon>Aspergillus</taxon>
        <taxon>Aspergillus subgen. Circumdati</taxon>
    </lineage>
</organism>
<proteinExistence type="predicted"/>
<dbReference type="Proteomes" id="UP000068243">
    <property type="component" value="Unassembled WGS sequence"/>
</dbReference>
<accession>A0A100ILH7</accession>
<name>A0A100ILH7_ASPNG</name>
<gene>
    <name evidence="1" type="ORF">ABL_06087</name>
</gene>